<evidence type="ECO:0000313" key="4">
    <source>
        <dbReference type="Proteomes" id="UP000295075"/>
    </source>
</evidence>
<accession>A0A4R4PLU1</accession>
<feature type="transmembrane region" description="Helical" evidence="2">
    <location>
        <begin position="123"/>
        <end position="143"/>
    </location>
</feature>
<dbReference type="OrthoDB" id="3712369at2"/>
<keyword evidence="4" id="KW-1185">Reference proteome</keyword>
<name>A0A4R4PLU1_9ACTN</name>
<sequence>MRPQRLADLLTLGALALLALSAYLTWVTADPGNGRPVVDFNGYSVTRAPVTLALAGLIAIVVTKLAGTALRRVLGVLIAVLGAAAIGVGLQVRPGVTELSRMRPELSQVVTDTVSLSTGPAPWLALAGGVALLLAGAVAVGTAHRWKRPTDRYEREPAVAAATKQSDQGADQWKAIDAGEDPTL</sequence>
<dbReference type="AlphaFoldDB" id="A0A4R4PLU1"/>
<keyword evidence="2" id="KW-1133">Transmembrane helix</keyword>
<evidence type="ECO:0000256" key="1">
    <source>
        <dbReference type="SAM" id="MobiDB-lite"/>
    </source>
</evidence>
<evidence type="ECO:0008006" key="5">
    <source>
        <dbReference type="Google" id="ProtNLM"/>
    </source>
</evidence>
<dbReference type="InterPro" id="IPR019051">
    <property type="entry name" value="Trp_biosyn_TM_oprn/chp"/>
</dbReference>
<evidence type="ECO:0000256" key="2">
    <source>
        <dbReference type="SAM" id="Phobius"/>
    </source>
</evidence>
<evidence type="ECO:0000313" key="3">
    <source>
        <dbReference type="EMBL" id="TDC23121.1"/>
    </source>
</evidence>
<reference evidence="3 4" key="1">
    <citation type="submission" date="2019-03" db="EMBL/GenBank/DDBJ databases">
        <title>Draft genome sequences of novel Actinobacteria.</title>
        <authorList>
            <person name="Sahin N."/>
            <person name="Ay H."/>
            <person name="Saygin H."/>
        </authorList>
    </citation>
    <scope>NUCLEOTIDE SEQUENCE [LARGE SCALE GENOMIC DNA]</scope>
    <source>
        <strain evidence="3 4">JCM 30547</strain>
    </source>
</reference>
<proteinExistence type="predicted"/>
<feature type="transmembrane region" description="Helical" evidence="2">
    <location>
        <begin position="45"/>
        <end position="66"/>
    </location>
</feature>
<protein>
    <recommendedName>
        <fullName evidence="5">Trp biosynthesis protein</fullName>
    </recommendedName>
</protein>
<gene>
    <name evidence="3" type="ORF">E1261_29280</name>
</gene>
<keyword evidence="2" id="KW-0472">Membrane</keyword>
<dbReference type="Pfam" id="PF09534">
    <property type="entry name" value="Trp_oprn_chp"/>
    <property type="match status" value="1"/>
</dbReference>
<feature type="region of interest" description="Disordered" evidence="1">
    <location>
        <begin position="150"/>
        <end position="184"/>
    </location>
</feature>
<dbReference type="EMBL" id="SMKA01000172">
    <property type="protein sequence ID" value="TDC23121.1"/>
    <property type="molecule type" value="Genomic_DNA"/>
</dbReference>
<dbReference type="RefSeq" id="WP_132412168.1">
    <property type="nucleotide sequence ID" value="NZ_SMKA01000172.1"/>
</dbReference>
<comment type="caution">
    <text evidence="3">The sequence shown here is derived from an EMBL/GenBank/DDBJ whole genome shotgun (WGS) entry which is preliminary data.</text>
</comment>
<keyword evidence="2" id="KW-0812">Transmembrane</keyword>
<feature type="transmembrane region" description="Helical" evidence="2">
    <location>
        <begin position="73"/>
        <end position="92"/>
    </location>
</feature>
<organism evidence="3 4">
    <name type="scientific">Kribbella albertanoniae</name>
    <dbReference type="NCBI Taxonomy" id="1266829"/>
    <lineage>
        <taxon>Bacteria</taxon>
        <taxon>Bacillati</taxon>
        <taxon>Actinomycetota</taxon>
        <taxon>Actinomycetes</taxon>
        <taxon>Propionibacteriales</taxon>
        <taxon>Kribbellaceae</taxon>
        <taxon>Kribbella</taxon>
    </lineage>
</organism>
<dbReference type="Proteomes" id="UP000295075">
    <property type="component" value="Unassembled WGS sequence"/>
</dbReference>